<dbReference type="GO" id="GO:0051893">
    <property type="term" value="P:regulation of focal adhesion assembly"/>
    <property type="evidence" value="ECO:0007669"/>
    <property type="project" value="TreeGrafter"/>
</dbReference>
<evidence type="ECO:0000313" key="1">
    <source>
        <dbReference type="Ensembl" id="ENSEEEP00000053649.1"/>
    </source>
</evidence>
<dbReference type="Ensembl" id="ENSEEET00000058304.1">
    <property type="protein sequence ID" value="ENSEEEP00000053649.1"/>
    <property type="gene ID" value="ENSEEEG00000024758.1"/>
</dbReference>
<dbReference type="Proteomes" id="UP000314983">
    <property type="component" value="Chromosome 12"/>
</dbReference>
<protein>
    <recommendedName>
        <fullName evidence="3">Calponin-homology (CH) domain-containing protein</fullName>
    </recommendedName>
</protein>
<reference evidence="1" key="2">
    <citation type="submission" date="2025-08" db="UniProtKB">
        <authorList>
            <consortium name="Ensembl"/>
        </authorList>
    </citation>
    <scope>IDENTIFICATION</scope>
</reference>
<proteinExistence type="predicted"/>
<dbReference type="Gene3D" id="1.10.418.10">
    <property type="entry name" value="Calponin-like domain"/>
    <property type="match status" value="1"/>
</dbReference>
<organism evidence="1 2">
    <name type="scientific">Electrophorus electricus</name>
    <name type="common">Electric eel</name>
    <name type="synonym">Gymnotus electricus</name>
    <dbReference type="NCBI Taxonomy" id="8005"/>
    <lineage>
        <taxon>Eukaryota</taxon>
        <taxon>Metazoa</taxon>
        <taxon>Chordata</taxon>
        <taxon>Craniata</taxon>
        <taxon>Vertebrata</taxon>
        <taxon>Euteleostomi</taxon>
        <taxon>Actinopterygii</taxon>
        <taxon>Neopterygii</taxon>
        <taxon>Teleostei</taxon>
        <taxon>Ostariophysi</taxon>
        <taxon>Gymnotiformes</taxon>
        <taxon>Gymnotoidei</taxon>
        <taxon>Gymnotidae</taxon>
        <taxon>Electrophorus</taxon>
    </lineage>
</organism>
<dbReference type="InterPro" id="IPR036872">
    <property type="entry name" value="CH_dom_sf"/>
</dbReference>
<dbReference type="GO" id="GO:0051496">
    <property type="term" value="P:positive regulation of stress fiber assembly"/>
    <property type="evidence" value="ECO:0007669"/>
    <property type="project" value="TreeGrafter"/>
</dbReference>
<dbReference type="GO" id="GO:0001725">
    <property type="term" value="C:stress fiber"/>
    <property type="evidence" value="ECO:0007669"/>
    <property type="project" value="TreeGrafter"/>
</dbReference>
<name>A0AAY5EAT1_ELEEL</name>
<dbReference type="GO" id="GO:0032034">
    <property type="term" value="F:myosin II head/neck binding"/>
    <property type="evidence" value="ECO:0007669"/>
    <property type="project" value="TreeGrafter"/>
</dbReference>
<evidence type="ECO:0008006" key="3">
    <source>
        <dbReference type="Google" id="ProtNLM"/>
    </source>
</evidence>
<gene>
    <name evidence="1" type="primary">EIF4EBP3</name>
</gene>
<accession>A0AAY5EAT1</accession>
<dbReference type="GeneTree" id="ENSGT00950000183159"/>
<dbReference type="AlphaFoldDB" id="A0AAY5EAT1"/>
<dbReference type="PANTHER" id="PTHR15551:SF3">
    <property type="entry name" value="LIM AND CALPONIN HOMOLOGY DOMAINS-CONTAINING PROTEIN 1"/>
    <property type="match status" value="1"/>
</dbReference>
<reference evidence="1" key="3">
    <citation type="submission" date="2025-09" db="UniProtKB">
        <authorList>
            <consortium name="Ensembl"/>
        </authorList>
    </citation>
    <scope>IDENTIFICATION</scope>
</reference>
<reference evidence="1 2" key="1">
    <citation type="submission" date="2020-05" db="EMBL/GenBank/DDBJ databases">
        <title>Electrophorus electricus (electric eel) genome, fEleEle1, primary haplotype.</title>
        <authorList>
            <person name="Myers G."/>
            <person name="Meyer A."/>
            <person name="Fedrigo O."/>
            <person name="Formenti G."/>
            <person name="Rhie A."/>
            <person name="Tracey A."/>
            <person name="Sims Y."/>
            <person name="Jarvis E.D."/>
        </authorList>
    </citation>
    <scope>NUCLEOTIDE SEQUENCE [LARGE SCALE GENOMIC DNA]</scope>
</reference>
<dbReference type="SUPFAM" id="SSF47576">
    <property type="entry name" value="Calponin-homology domain, CH-domain"/>
    <property type="match status" value="1"/>
</dbReference>
<keyword evidence="2" id="KW-1185">Reference proteome</keyword>
<dbReference type="PANTHER" id="PTHR15551">
    <property type="entry name" value="LIM DOMAIN ONLY 7"/>
    <property type="match status" value="1"/>
</dbReference>
<evidence type="ECO:0000313" key="2">
    <source>
        <dbReference type="Proteomes" id="UP000314983"/>
    </source>
</evidence>
<sequence length="108" mass="11677">MLTKTLCSPLSRKNIRSAFTCLCALVILNCPPPPPTSQITGRSFGEKDFRGALDNGILLCELLSSVKPGLVKKINRLPTPVAGLVGIPLFSLQQVFDEDNTFGVIFLC</sequence>